<organism evidence="2 3">
    <name type="scientific">Candidatus Pseudothioglobus singularis PS1</name>
    <dbReference type="NCBI Taxonomy" id="1125411"/>
    <lineage>
        <taxon>Bacteria</taxon>
        <taxon>Pseudomonadati</taxon>
        <taxon>Pseudomonadota</taxon>
        <taxon>Gammaproteobacteria</taxon>
        <taxon>Candidatus Pseudothioglobaceae</taxon>
        <taxon>Candidatus Pseudothioglobus</taxon>
    </lineage>
</organism>
<evidence type="ECO:0000256" key="1">
    <source>
        <dbReference type="SAM" id="SignalP"/>
    </source>
</evidence>
<feature type="signal peptide" evidence="1">
    <location>
        <begin position="1"/>
        <end position="19"/>
    </location>
</feature>
<feature type="chain" id="PRO_5005797658" description="Toxin-antitoxin system YwqK family antitoxin" evidence="1">
    <location>
        <begin position="20"/>
        <end position="238"/>
    </location>
</feature>
<proteinExistence type="predicted"/>
<dbReference type="Proteomes" id="UP000068905">
    <property type="component" value="Chromosome"/>
</dbReference>
<sequence>MKKLLLLLFSLVLSFNSYGSSHLDFSLSDFCYEQPNVQTRIEKIDEYNSVNVYFFPNQEVGITATSICVYKDAYGQYATKVNLKNGKLDGKSTWWYRNGQLDTIEYLKDGKLFGTSTSWYPDGQMKMKGNWPNGIKDGKYITWFKNGQIWREEHWKNGNLDGKSTLWRENGNKAYEFNYKNSLSIGKETNWYENGQKQSEINRNDEGKFTGKYIEWNEKGEITSEYMCEDGKCTSIKG</sequence>
<dbReference type="InterPro" id="IPR011652">
    <property type="entry name" value="MORN_2"/>
</dbReference>
<dbReference type="EMBL" id="CP006911">
    <property type="protein sequence ID" value="ALE01900.1"/>
    <property type="molecule type" value="Genomic_DNA"/>
</dbReference>
<evidence type="ECO:0000313" key="3">
    <source>
        <dbReference type="Proteomes" id="UP000068905"/>
    </source>
</evidence>
<accession>A0A0M4L5F4</accession>
<reference evidence="2 3" key="1">
    <citation type="journal article" date="2015" name="Genome Announc.">
        <title>Genome Sequence of 'Candidatus Thioglobus singularis' Strain PS1, a Mixotroph from the SUP05 Clade of Marine Gammaproteobacteria.</title>
        <authorList>
            <person name="Marshall K.T."/>
            <person name="Morris R.M."/>
        </authorList>
    </citation>
    <scope>NUCLEOTIDE SEQUENCE [LARGE SCALE GENOMIC DNA]</scope>
    <source>
        <strain evidence="2 3">PS1</strain>
    </source>
</reference>
<keyword evidence="3" id="KW-1185">Reference proteome</keyword>
<dbReference type="SUPFAM" id="SSF82185">
    <property type="entry name" value="Histone H3 K4-specific methyltransferase SET7/9 N-terminal domain"/>
    <property type="match status" value="1"/>
</dbReference>
<protein>
    <recommendedName>
        <fullName evidence="4">Toxin-antitoxin system YwqK family antitoxin</fullName>
    </recommendedName>
</protein>
<gene>
    <name evidence="2" type="ORF">W908_04530</name>
</gene>
<name>A0A0M4L5F4_9GAMM</name>
<dbReference type="KEGG" id="tsn:W908_04530"/>
<dbReference type="STRING" id="1125411.W908_04530"/>
<dbReference type="AlphaFoldDB" id="A0A0M4L5F4"/>
<keyword evidence="1" id="KW-0732">Signal</keyword>
<dbReference type="Pfam" id="PF07661">
    <property type="entry name" value="MORN_2"/>
    <property type="match status" value="5"/>
</dbReference>
<dbReference type="Gene3D" id="2.20.110.10">
    <property type="entry name" value="Histone H3 K4-specific methyltransferase SET7/9 N-terminal domain"/>
    <property type="match status" value="2"/>
</dbReference>
<evidence type="ECO:0000313" key="2">
    <source>
        <dbReference type="EMBL" id="ALE01900.1"/>
    </source>
</evidence>
<evidence type="ECO:0008006" key="4">
    <source>
        <dbReference type="Google" id="ProtNLM"/>
    </source>
</evidence>